<dbReference type="EMBL" id="BAAAYV010000009">
    <property type="protein sequence ID" value="GAA3659293.1"/>
    <property type="molecule type" value="Genomic_DNA"/>
</dbReference>
<protein>
    <submittedName>
        <fullName evidence="2">DUF2268 domain-containing protein</fullName>
    </submittedName>
</protein>
<dbReference type="Pfam" id="PF10026">
    <property type="entry name" value="DUF2268"/>
    <property type="match status" value="1"/>
</dbReference>
<evidence type="ECO:0000313" key="3">
    <source>
        <dbReference type="Proteomes" id="UP001410795"/>
    </source>
</evidence>
<proteinExistence type="predicted"/>
<name>A0ABP7BGM1_9MICO</name>
<gene>
    <name evidence="2" type="ORF">GCM10022202_19990</name>
</gene>
<comment type="caution">
    <text evidence="2">The sequence shown here is derived from an EMBL/GenBank/DDBJ whole genome shotgun (WGS) entry which is preliminary data.</text>
</comment>
<organism evidence="2 3">
    <name type="scientific">Microbacterium marinilacus</name>
    <dbReference type="NCBI Taxonomy" id="415209"/>
    <lineage>
        <taxon>Bacteria</taxon>
        <taxon>Bacillati</taxon>
        <taxon>Actinomycetota</taxon>
        <taxon>Actinomycetes</taxon>
        <taxon>Micrococcales</taxon>
        <taxon>Microbacteriaceae</taxon>
        <taxon>Microbacterium</taxon>
    </lineage>
</organism>
<evidence type="ECO:0000259" key="1">
    <source>
        <dbReference type="Pfam" id="PF10026"/>
    </source>
</evidence>
<accession>A0ABP7BGM1</accession>
<dbReference type="InterPro" id="IPR018728">
    <property type="entry name" value="DUF2268"/>
</dbReference>
<feature type="domain" description="DUF2268" evidence="1">
    <location>
        <begin position="73"/>
        <end position="257"/>
    </location>
</feature>
<evidence type="ECO:0000313" key="2">
    <source>
        <dbReference type="EMBL" id="GAA3659293.1"/>
    </source>
</evidence>
<dbReference type="Proteomes" id="UP001410795">
    <property type="component" value="Unassembled WGS sequence"/>
</dbReference>
<keyword evidence="3" id="KW-1185">Reference proteome</keyword>
<reference evidence="3" key="1">
    <citation type="journal article" date="2019" name="Int. J. Syst. Evol. Microbiol.">
        <title>The Global Catalogue of Microorganisms (GCM) 10K type strain sequencing project: providing services to taxonomists for standard genome sequencing and annotation.</title>
        <authorList>
            <consortium name="The Broad Institute Genomics Platform"/>
            <consortium name="The Broad Institute Genome Sequencing Center for Infectious Disease"/>
            <person name="Wu L."/>
            <person name="Ma J."/>
        </authorList>
    </citation>
    <scope>NUCLEOTIDE SEQUENCE [LARGE SCALE GENOMIC DNA]</scope>
    <source>
        <strain evidence="3">JCM 16546</strain>
    </source>
</reference>
<sequence length="272" mass="28082">MAGMYHFIPGGLDLAAVHAQSFGFPLDAPAAVDDQVREALAELVAADAWERARAALDAGTAALASADPGLVIPDLRVLLVLGDPTNQHFMREVQGLSGFGGISGYIALTVWPTRRVLDRLEAIVVHELHHNLRYSPGGVVWHPATVTVGEHVVSEGLADTFAAELYGADGYSHFVGDQTRSDDGVLARVVEGLGVSGMADFAAWVLGDATAALFGAQPVGLPTGAGYAAGAPLVQAYLDETGTTAAQSVHTPASEILGIALPRLGLSSNAQG</sequence>